<dbReference type="Gene3D" id="6.10.280.120">
    <property type="entry name" value="Growth arrest and DNA-damage-inducible proteins-interacting protein 1"/>
    <property type="match status" value="1"/>
</dbReference>
<evidence type="ECO:0000256" key="11">
    <source>
        <dbReference type="ARBA" id="ARBA00035184"/>
    </source>
</evidence>
<dbReference type="GO" id="GO:0005739">
    <property type="term" value="C:mitochondrion"/>
    <property type="evidence" value="ECO:0007669"/>
    <property type="project" value="UniProtKB-SubCell"/>
</dbReference>
<evidence type="ECO:0000256" key="5">
    <source>
        <dbReference type="ARBA" id="ARBA00023054"/>
    </source>
</evidence>
<organism evidence="15 16">
    <name type="scientific">Rhynchophorus ferrugineus</name>
    <name type="common">Red palm weevil</name>
    <name type="synonym">Curculio ferrugineus</name>
    <dbReference type="NCBI Taxonomy" id="354439"/>
    <lineage>
        <taxon>Eukaryota</taxon>
        <taxon>Metazoa</taxon>
        <taxon>Ecdysozoa</taxon>
        <taxon>Arthropoda</taxon>
        <taxon>Hexapoda</taxon>
        <taxon>Insecta</taxon>
        <taxon>Pterygota</taxon>
        <taxon>Neoptera</taxon>
        <taxon>Endopterygota</taxon>
        <taxon>Coleoptera</taxon>
        <taxon>Polyphaga</taxon>
        <taxon>Cucujiformia</taxon>
        <taxon>Curculionidae</taxon>
        <taxon>Dryophthorinae</taxon>
        <taxon>Rhynchophorus</taxon>
    </lineage>
</organism>
<name>A0A834IUH4_RHYFE</name>
<dbReference type="Proteomes" id="UP000625711">
    <property type="component" value="Unassembled WGS sequence"/>
</dbReference>
<dbReference type="PANTHER" id="PTHR31761">
    <property type="entry name" value="GROWTH ARREST AND DNA DAMAGE-INDUCIBLE PROTEINS-INTERACTING PROTEIN 1 GADD45GIP1"/>
    <property type="match status" value="1"/>
</dbReference>
<sequence>MIRSDFTRKLLQIQRNILCRYTSSDLSKGNIEKLEAAQVSEVIEDELLLKEEELERKRNKSRLKDHHRNMLHDNTPIHEAQFWHQGTLKYLRRLYGRYGAASGVDPALCWPVKAELHDAIEYEQIKYPKTVSELIQEAKINRQENNQRIMERQNDIVKKIEKLEQWKKDLYAKIEKNESEAMAAKERRERLIEEVRRHFGYTVDPRDDRFKELLEKKEKEQKKAMKEARKKAREERMVKKILVTNEAISESNVNDAKLEKVE</sequence>
<dbReference type="GO" id="GO:1990904">
    <property type="term" value="C:ribonucleoprotein complex"/>
    <property type="evidence" value="ECO:0007669"/>
    <property type="project" value="UniProtKB-KW"/>
</dbReference>
<comment type="caution">
    <text evidence="15">The sequence shown here is derived from an EMBL/GenBank/DDBJ whole genome shotgun (WGS) entry which is preliminary data.</text>
</comment>
<keyword evidence="16" id="KW-1185">Reference proteome</keyword>
<evidence type="ECO:0000256" key="10">
    <source>
        <dbReference type="ARBA" id="ARBA00030700"/>
    </source>
</evidence>
<evidence type="ECO:0000256" key="9">
    <source>
        <dbReference type="ARBA" id="ARBA00023306"/>
    </source>
</evidence>
<dbReference type="EMBL" id="JAACXV010000083">
    <property type="protein sequence ID" value="KAF7284123.1"/>
    <property type="molecule type" value="Genomic_DNA"/>
</dbReference>
<keyword evidence="7" id="KW-0539">Nucleus</keyword>
<dbReference type="Pfam" id="PF10147">
    <property type="entry name" value="CR6_interact"/>
    <property type="match status" value="1"/>
</dbReference>
<dbReference type="AlphaFoldDB" id="A0A834IUH4"/>
<evidence type="ECO:0000256" key="2">
    <source>
        <dbReference type="ARBA" id="ARBA00004173"/>
    </source>
</evidence>
<evidence type="ECO:0000256" key="1">
    <source>
        <dbReference type="ARBA" id="ARBA00004123"/>
    </source>
</evidence>
<accession>A0A834IUH4</accession>
<protein>
    <recommendedName>
        <fullName evidence="11">Large ribosomal subunit protein mL64</fullName>
    </recommendedName>
    <alternativeName>
        <fullName evidence="10">39S ribosomal protein L59, mitochondrial</fullName>
    </alternativeName>
    <alternativeName>
        <fullName evidence="12">Growth arrest and DNA damage-inducible proteins-interacting protein 1</fullName>
    </alternativeName>
</protein>
<evidence type="ECO:0000256" key="14">
    <source>
        <dbReference type="SAM" id="Coils"/>
    </source>
</evidence>
<evidence type="ECO:0000256" key="13">
    <source>
        <dbReference type="ARBA" id="ARBA00060144"/>
    </source>
</evidence>
<proteinExistence type="inferred from homology"/>
<keyword evidence="5 14" id="KW-0175">Coiled coil</keyword>
<evidence type="ECO:0000313" key="15">
    <source>
        <dbReference type="EMBL" id="KAF7284123.1"/>
    </source>
</evidence>
<evidence type="ECO:0000256" key="8">
    <source>
        <dbReference type="ARBA" id="ARBA00023274"/>
    </source>
</evidence>
<dbReference type="InterPro" id="IPR043035">
    <property type="entry name" value="Ribosomal_mL64_sf"/>
</dbReference>
<comment type="subcellular location">
    <subcellularLocation>
        <location evidence="2">Mitochondrion</location>
    </subcellularLocation>
    <subcellularLocation>
        <location evidence="1">Nucleus</location>
    </subcellularLocation>
</comment>
<keyword evidence="4" id="KW-0689">Ribosomal protein</keyword>
<reference evidence="15" key="1">
    <citation type="submission" date="2020-08" db="EMBL/GenBank/DDBJ databases">
        <title>Genome sequencing and assembly of the red palm weevil Rhynchophorus ferrugineus.</title>
        <authorList>
            <person name="Dias G.B."/>
            <person name="Bergman C.M."/>
            <person name="Manee M."/>
        </authorList>
    </citation>
    <scope>NUCLEOTIDE SEQUENCE</scope>
    <source>
        <strain evidence="15">AA-2017</strain>
        <tissue evidence="15">Whole larva</tissue>
    </source>
</reference>
<keyword evidence="8" id="KW-0687">Ribonucleoprotein</keyword>
<evidence type="ECO:0000256" key="6">
    <source>
        <dbReference type="ARBA" id="ARBA00023128"/>
    </source>
</evidence>
<evidence type="ECO:0000256" key="4">
    <source>
        <dbReference type="ARBA" id="ARBA00022980"/>
    </source>
</evidence>
<feature type="coiled-coil region" evidence="14">
    <location>
        <begin position="40"/>
        <end position="69"/>
    </location>
</feature>
<gene>
    <name evidence="15" type="ORF">GWI33_022582</name>
</gene>
<dbReference type="GO" id="GO:0005634">
    <property type="term" value="C:nucleus"/>
    <property type="evidence" value="ECO:0007669"/>
    <property type="project" value="UniProtKB-SubCell"/>
</dbReference>
<evidence type="ECO:0000313" key="16">
    <source>
        <dbReference type="Proteomes" id="UP000625711"/>
    </source>
</evidence>
<comment type="function">
    <text evidence="13">Acts as a negative regulator of G1 to S cell cycle phase progression by inhibiting cyclin-dependent kinases. Inhibitory effects are additive with GADD45 proteins but also occur in the absence of GADD45 proteins. Acts as a repressor of the orphan nuclear receptor NR4A1 by inhibiting AB domain-mediated transcriptional activity. May be involved in the hormone-mediated regulation of NR4A1 transcriptional activity. May play a role in mitochondrial protein synthesis.</text>
</comment>
<dbReference type="OrthoDB" id="6247992at2759"/>
<evidence type="ECO:0000256" key="12">
    <source>
        <dbReference type="ARBA" id="ARBA00035485"/>
    </source>
</evidence>
<dbReference type="GO" id="GO:0005840">
    <property type="term" value="C:ribosome"/>
    <property type="evidence" value="ECO:0007669"/>
    <property type="project" value="UniProtKB-KW"/>
</dbReference>
<evidence type="ECO:0000256" key="7">
    <source>
        <dbReference type="ARBA" id="ARBA00023242"/>
    </source>
</evidence>
<keyword evidence="9" id="KW-0131">Cell cycle</keyword>
<feature type="coiled-coil region" evidence="14">
    <location>
        <begin position="135"/>
        <end position="236"/>
    </location>
</feature>
<comment type="similarity">
    <text evidence="3">Belongs to the mitochondrion-specific ribosomal protein mL64 family.</text>
</comment>
<keyword evidence="6" id="KW-0496">Mitochondrion</keyword>
<evidence type="ECO:0000256" key="3">
    <source>
        <dbReference type="ARBA" id="ARBA00005421"/>
    </source>
</evidence>
<dbReference type="PANTHER" id="PTHR31761:SF1">
    <property type="entry name" value="LARGE RIBOSOMAL SUBUNIT PROTEIN ML64"/>
    <property type="match status" value="1"/>
</dbReference>
<dbReference type="InterPro" id="IPR018472">
    <property type="entry name" value="Ribosomal_mL64"/>
</dbReference>